<dbReference type="PANTHER" id="PTHR30163:SF8">
    <property type="entry name" value="LYTIC MUREIN TRANSGLYCOSYLASE"/>
    <property type="match status" value="1"/>
</dbReference>
<dbReference type="PANTHER" id="PTHR30163">
    <property type="entry name" value="MEMBRANE-BOUND LYTIC MUREIN TRANSGLYCOSYLASE B"/>
    <property type="match status" value="1"/>
</dbReference>
<evidence type="ECO:0000313" key="2">
    <source>
        <dbReference type="EMBL" id="GAA1502716.1"/>
    </source>
</evidence>
<comment type="caution">
    <text evidence="2">The sequence shown here is derived from an EMBL/GenBank/DDBJ whole genome shotgun (WGS) entry which is preliminary data.</text>
</comment>
<accession>A0ABN1ZRF6</accession>
<feature type="compositionally biased region" description="Basic and acidic residues" evidence="1">
    <location>
        <begin position="305"/>
        <end position="314"/>
    </location>
</feature>
<feature type="compositionally biased region" description="Low complexity" evidence="1">
    <location>
        <begin position="360"/>
        <end position="372"/>
    </location>
</feature>
<dbReference type="Proteomes" id="UP001500842">
    <property type="component" value="Unassembled WGS sequence"/>
</dbReference>
<dbReference type="InterPro" id="IPR043426">
    <property type="entry name" value="MltB-like"/>
</dbReference>
<organism evidence="2 3">
    <name type="scientific">Nocardioides humi</name>
    <dbReference type="NCBI Taxonomy" id="449461"/>
    <lineage>
        <taxon>Bacteria</taxon>
        <taxon>Bacillati</taxon>
        <taxon>Actinomycetota</taxon>
        <taxon>Actinomycetes</taxon>
        <taxon>Propionibacteriales</taxon>
        <taxon>Nocardioidaceae</taxon>
        <taxon>Nocardioides</taxon>
    </lineage>
</organism>
<dbReference type="InterPro" id="IPR023346">
    <property type="entry name" value="Lysozyme-like_dom_sf"/>
</dbReference>
<feature type="compositionally biased region" description="Pro residues" evidence="1">
    <location>
        <begin position="320"/>
        <end position="343"/>
    </location>
</feature>
<feature type="region of interest" description="Disordered" evidence="1">
    <location>
        <begin position="294"/>
        <end position="404"/>
    </location>
</feature>
<dbReference type="SUPFAM" id="SSF53955">
    <property type="entry name" value="Lysozyme-like"/>
    <property type="match status" value="1"/>
</dbReference>
<feature type="compositionally biased region" description="Low complexity" evidence="1">
    <location>
        <begin position="294"/>
        <end position="304"/>
    </location>
</feature>
<sequence length="404" mass="40730">MARETNGTPLSRRLGATYGGRATFVSLIGASTVTLASVTAASLTLSASAPVPTGPPPEQPPVAARTAPATSDPAPVPAEIRAASGASVRFALQKARPAGTGPDAVPAAAISAYQRAEAVMATASPDCHLSWTLLAGIGHVVSRHGRIGPSNLDDQGVATPAIIGPVVRDENRRKQSDTDAGALDLDAQYDRTVGPMGLSPTAWATVGVDGDANGTGNPQDIDDAALATAVLLCSTGADLGDKAGRTTALAAMNAHPKFAERVRAAARAYRAMEPWPADPPTVVPARVIAEPADDPAAPVAAARAESVDALRQEKQQPVPVRTPTPPAGAQPDEPSSPNPPATCPAPGDDPSADPKDTDPTDPADGTDGTDGSEPGDCATPEEPETPPTEPGEPEPSGTPPAETP</sequence>
<proteinExistence type="predicted"/>
<evidence type="ECO:0008006" key="4">
    <source>
        <dbReference type="Google" id="ProtNLM"/>
    </source>
</evidence>
<dbReference type="EMBL" id="BAAAOR010000002">
    <property type="protein sequence ID" value="GAA1502716.1"/>
    <property type="molecule type" value="Genomic_DNA"/>
</dbReference>
<evidence type="ECO:0000313" key="3">
    <source>
        <dbReference type="Proteomes" id="UP001500842"/>
    </source>
</evidence>
<name>A0ABN1ZRF6_9ACTN</name>
<feature type="region of interest" description="Disordered" evidence="1">
    <location>
        <begin position="47"/>
        <end position="73"/>
    </location>
</feature>
<reference evidence="2 3" key="1">
    <citation type="journal article" date="2019" name="Int. J. Syst. Evol. Microbiol.">
        <title>The Global Catalogue of Microorganisms (GCM) 10K type strain sequencing project: providing services to taxonomists for standard genome sequencing and annotation.</title>
        <authorList>
            <consortium name="The Broad Institute Genomics Platform"/>
            <consortium name="The Broad Institute Genome Sequencing Center for Infectious Disease"/>
            <person name="Wu L."/>
            <person name="Ma J."/>
        </authorList>
    </citation>
    <scope>NUCLEOTIDE SEQUENCE [LARGE SCALE GENOMIC DNA]</scope>
    <source>
        <strain evidence="2 3">JCM 14942</strain>
    </source>
</reference>
<gene>
    <name evidence="2" type="ORF">GCM10009788_02440</name>
</gene>
<evidence type="ECO:0000256" key="1">
    <source>
        <dbReference type="SAM" id="MobiDB-lite"/>
    </source>
</evidence>
<dbReference type="RefSeq" id="WP_344110793.1">
    <property type="nucleotide sequence ID" value="NZ_BAAAOR010000002.1"/>
</dbReference>
<protein>
    <recommendedName>
        <fullName evidence="4">Membrane-bound lytic murein transglycosylase B</fullName>
    </recommendedName>
</protein>
<keyword evidence="3" id="KW-1185">Reference proteome</keyword>